<proteinExistence type="predicted"/>
<feature type="non-terminal residue" evidence="2">
    <location>
        <position position="1"/>
    </location>
</feature>
<accession>A0A2A8H8T3</accession>
<protein>
    <submittedName>
        <fullName evidence="2">IS5/IS1182 family transposase</fullName>
    </submittedName>
</protein>
<dbReference type="Proteomes" id="UP000220841">
    <property type="component" value="Unassembled WGS sequence"/>
</dbReference>
<organism evidence="2 3">
    <name type="scientific">Bacillus toyonensis</name>
    <dbReference type="NCBI Taxonomy" id="155322"/>
    <lineage>
        <taxon>Bacteria</taxon>
        <taxon>Bacillati</taxon>
        <taxon>Bacillota</taxon>
        <taxon>Bacilli</taxon>
        <taxon>Bacillales</taxon>
        <taxon>Bacillaceae</taxon>
        <taxon>Bacillus</taxon>
        <taxon>Bacillus cereus group</taxon>
    </lineage>
</organism>
<dbReference type="EMBL" id="NUBY01000192">
    <property type="protein sequence ID" value="PEP96190.1"/>
    <property type="molecule type" value="Genomic_DNA"/>
</dbReference>
<dbReference type="AlphaFoldDB" id="A0A2A8H8T3"/>
<evidence type="ECO:0000313" key="2">
    <source>
        <dbReference type="EMBL" id="PEP96190.1"/>
    </source>
</evidence>
<dbReference type="Pfam" id="PF13340">
    <property type="entry name" value="DUF4096"/>
    <property type="match status" value="1"/>
</dbReference>
<reference evidence="2 3" key="1">
    <citation type="submission" date="2017-09" db="EMBL/GenBank/DDBJ databases">
        <title>Large-scale bioinformatics analysis of Bacillus genomes uncovers conserved roles of natural products in bacterial physiology.</title>
        <authorList>
            <consortium name="Agbiome Team Llc"/>
            <person name="Bleich R.M."/>
            <person name="Grubbs K.J."/>
            <person name="Santa Maria K.C."/>
            <person name="Allen S.E."/>
            <person name="Farag S."/>
            <person name="Shank E.A."/>
            <person name="Bowers A."/>
        </authorList>
    </citation>
    <scope>NUCLEOTIDE SEQUENCE [LARGE SCALE GENOMIC DNA]</scope>
    <source>
        <strain evidence="2 3">AFS021349</strain>
    </source>
</reference>
<dbReference type="InterPro" id="IPR025161">
    <property type="entry name" value="IS402-like_dom"/>
</dbReference>
<evidence type="ECO:0000259" key="1">
    <source>
        <dbReference type="Pfam" id="PF13340"/>
    </source>
</evidence>
<feature type="domain" description="Insertion element IS402-like" evidence="1">
    <location>
        <begin position="2"/>
        <end position="36"/>
    </location>
</feature>
<gene>
    <name evidence="2" type="ORF">CN585_25825</name>
</gene>
<dbReference type="PANTHER" id="PTHR30007:SF0">
    <property type="entry name" value="TRANSPOSASE"/>
    <property type="match status" value="1"/>
</dbReference>
<comment type="caution">
    <text evidence="2">The sequence shown here is derived from an EMBL/GenBank/DDBJ whole genome shotgun (WGS) entry which is preliminary data.</text>
</comment>
<name>A0A2A8H8T3_9BACI</name>
<evidence type="ECO:0000313" key="3">
    <source>
        <dbReference type="Proteomes" id="UP000220841"/>
    </source>
</evidence>
<dbReference type="PANTHER" id="PTHR30007">
    <property type="entry name" value="PHP DOMAIN PROTEIN"/>
    <property type="match status" value="1"/>
</dbReference>
<sequence>FCGVLYLLPTGCQWRNLPSDFPNRKTVYAYYQIWRKVNENDTSLLEKCIKKLAEIYREQDGGKNQTSLCVVDAQSVKNT</sequence>